<gene>
    <name evidence="1" type="ORF">EDD77_10471</name>
</gene>
<protein>
    <submittedName>
        <fullName evidence="1">Uncharacterized protein</fullName>
    </submittedName>
</protein>
<evidence type="ECO:0000313" key="1">
    <source>
        <dbReference type="EMBL" id="TCL60192.1"/>
    </source>
</evidence>
<dbReference type="Proteomes" id="UP000295184">
    <property type="component" value="Unassembled WGS sequence"/>
</dbReference>
<reference evidence="1 2" key="1">
    <citation type="submission" date="2019-03" db="EMBL/GenBank/DDBJ databases">
        <title>Genomic Encyclopedia of Type Strains, Phase IV (KMG-IV): sequencing the most valuable type-strain genomes for metagenomic binning, comparative biology and taxonomic classification.</title>
        <authorList>
            <person name="Goeker M."/>
        </authorList>
    </citation>
    <scope>NUCLEOTIDE SEQUENCE [LARGE SCALE GENOMIC DNA]</scope>
    <source>
        <strain evidence="1 2">DSM 100451</strain>
    </source>
</reference>
<name>A0A4R1R4K1_9FIRM</name>
<dbReference type="RefSeq" id="WP_156417383.1">
    <property type="nucleotide sequence ID" value="NZ_CABKVM010000018.1"/>
</dbReference>
<evidence type="ECO:0000313" key="2">
    <source>
        <dbReference type="Proteomes" id="UP000295184"/>
    </source>
</evidence>
<accession>A0A4R1R4K1</accession>
<sequence length="77" mass="8460">MDATYIGGEAGYKYQCDDYKIELYQFDPESDAYKKAESEGIVTLGGFGDFSVLAHDGLVLLNNGSLPQEVIDLFNSL</sequence>
<proteinExistence type="predicted"/>
<dbReference type="AlphaFoldDB" id="A0A4R1R4K1"/>
<organism evidence="1 2">
    <name type="scientific">Allofournierella massiliensis</name>
    <dbReference type="NCBI Taxonomy" id="1650663"/>
    <lineage>
        <taxon>Bacteria</taxon>
        <taxon>Bacillati</taxon>
        <taxon>Bacillota</taxon>
        <taxon>Clostridia</taxon>
        <taxon>Eubacteriales</taxon>
        <taxon>Oscillospiraceae</taxon>
        <taxon>Allofournierella</taxon>
    </lineage>
</organism>
<dbReference type="EMBL" id="SLUM01000004">
    <property type="protein sequence ID" value="TCL60192.1"/>
    <property type="molecule type" value="Genomic_DNA"/>
</dbReference>
<comment type="caution">
    <text evidence="1">The sequence shown here is derived from an EMBL/GenBank/DDBJ whole genome shotgun (WGS) entry which is preliminary data.</text>
</comment>
<dbReference type="OrthoDB" id="1851960at2"/>